<feature type="transmembrane region" description="Helical" evidence="1">
    <location>
        <begin position="30"/>
        <end position="55"/>
    </location>
</feature>
<comment type="caution">
    <text evidence="2">The sequence shown here is derived from an EMBL/GenBank/DDBJ whole genome shotgun (WGS) entry which is preliminary data.</text>
</comment>
<keyword evidence="1" id="KW-0812">Transmembrane</keyword>
<evidence type="ECO:0000313" key="2">
    <source>
        <dbReference type="EMBL" id="MEA9356266.1"/>
    </source>
</evidence>
<dbReference type="EMBL" id="JAYGJQ010000001">
    <property type="protein sequence ID" value="MEA9356266.1"/>
    <property type="molecule type" value="Genomic_DNA"/>
</dbReference>
<dbReference type="RefSeq" id="WP_323575953.1">
    <property type="nucleotide sequence ID" value="NZ_JAYGJQ010000001.1"/>
</dbReference>
<dbReference type="Proteomes" id="UP001302274">
    <property type="component" value="Unassembled WGS sequence"/>
</dbReference>
<evidence type="ECO:0000313" key="3">
    <source>
        <dbReference type="Proteomes" id="UP001302274"/>
    </source>
</evidence>
<organism evidence="2 3">
    <name type="scientific">Bacteriovorax antarcticus</name>
    <dbReference type="NCBI Taxonomy" id="3088717"/>
    <lineage>
        <taxon>Bacteria</taxon>
        <taxon>Pseudomonadati</taxon>
        <taxon>Bdellovibrionota</taxon>
        <taxon>Bacteriovoracia</taxon>
        <taxon>Bacteriovoracales</taxon>
        <taxon>Bacteriovoracaceae</taxon>
        <taxon>Bacteriovorax</taxon>
    </lineage>
</organism>
<protein>
    <submittedName>
        <fullName evidence="2">Uncharacterized protein</fullName>
    </submittedName>
</protein>
<reference evidence="2 3" key="1">
    <citation type="submission" date="2023-11" db="EMBL/GenBank/DDBJ databases">
        <title>A Novel Polar Bacteriovorax (B. antarcticus) Isolated from the Biocrust in Antarctica.</title>
        <authorList>
            <person name="Mun W."/>
            <person name="Choi S.Y."/>
            <person name="Mitchell R.J."/>
        </authorList>
    </citation>
    <scope>NUCLEOTIDE SEQUENCE [LARGE SCALE GENOMIC DNA]</scope>
    <source>
        <strain evidence="2 3">PP10</strain>
    </source>
</reference>
<feature type="transmembrane region" description="Helical" evidence="1">
    <location>
        <begin position="5"/>
        <end position="24"/>
    </location>
</feature>
<accession>A0ABU5VTE7</accession>
<sequence>MQNQLFNLLTFIAAFIFAAVIVYFGTSIDIQIIAAFLISVILTPILAYYALFFVLKSKFNYLCVPLHFTRILNLQIVDPLLN</sequence>
<keyword evidence="1" id="KW-1133">Transmembrane helix</keyword>
<keyword evidence="3" id="KW-1185">Reference proteome</keyword>
<gene>
    <name evidence="2" type="ORF">SHI21_08635</name>
</gene>
<evidence type="ECO:0000256" key="1">
    <source>
        <dbReference type="SAM" id="Phobius"/>
    </source>
</evidence>
<keyword evidence="1" id="KW-0472">Membrane</keyword>
<name>A0ABU5VTE7_9BACT</name>
<proteinExistence type="predicted"/>